<organism evidence="2 3">
    <name type="scientific">Marinobacter halodurans</name>
    <dbReference type="NCBI Taxonomy" id="2528979"/>
    <lineage>
        <taxon>Bacteria</taxon>
        <taxon>Pseudomonadati</taxon>
        <taxon>Pseudomonadota</taxon>
        <taxon>Gammaproteobacteria</taxon>
        <taxon>Pseudomonadales</taxon>
        <taxon>Marinobacteraceae</taxon>
        <taxon>Marinobacter</taxon>
    </lineage>
</organism>
<dbReference type="RefSeq" id="WP_131483234.1">
    <property type="nucleotide sequence ID" value="NZ_SJDL01000033.1"/>
</dbReference>
<dbReference type="Pfam" id="PF08668">
    <property type="entry name" value="HDOD"/>
    <property type="match status" value="1"/>
</dbReference>
<dbReference type="Proteomes" id="UP000313645">
    <property type="component" value="Unassembled WGS sequence"/>
</dbReference>
<gene>
    <name evidence="2" type="ORF">EZI54_17805</name>
</gene>
<name>A0ABY1ZI91_9GAMM</name>
<dbReference type="InterPro" id="IPR013976">
    <property type="entry name" value="HDOD"/>
</dbReference>
<comment type="caution">
    <text evidence="2">The sequence shown here is derived from an EMBL/GenBank/DDBJ whole genome shotgun (WGS) entry which is preliminary data.</text>
</comment>
<accession>A0ABY1ZI91</accession>
<sequence length="342" mass="38412">MWRLFQWFKPNTADPAKPARRKGGLLNPVGTDPADEELTRSALIHLESHLFCWLLNASPAELARDTPQAPMVLTRLQSELDDDNLTELPRQPAVLPMLMRALSAEDTSRHQLAEIILGDPSLTEQLLHVANSPFFRPSDQPIESVEHAIFLLGLDGVRSVAAAAVMRPMMTARSNHEALFTQRVWRWGLACARAAELIARSRGADGNAFFLVSLVPALAYITLRREVARIYRALDQASLPEASVIRTALRTHEWDVARLLSARWDLPPQYQAYLMTAERPPPRGPHTPINDGIILGTREVLRHAHQRNLPEEQLLRALQLDEPTFVKIRTALLGMLREAPHP</sequence>
<dbReference type="EMBL" id="SJDL01000033">
    <property type="protein sequence ID" value="TBW50753.1"/>
    <property type="molecule type" value="Genomic_DNA"/>
</dbReference>
<dbReference type="SUPFAM" id="SSF109604">
    <property type="entry name" value="HD-domain/PDEase-like"/>
    <property type="match status" value="1"/>
</dbReference>
<dbReference type="Gene3D" id="1.10.3210.10">
    <property type="entry name" value="Hypothetical protein af1432"/>
    <property type="match status" value="1"/>
</dbReference>
<dbReference type="PANTHER" id="PTHR33525">
    <property type="match status" value="1"/>
</dbReference>
<reference evidence="2 3" key="1">
    <citation type="submission" date="2019-02" db="EMBL/GenBank/DDBJ databases">
        <title>Marinobacter halodurans sp. nov., a marine bacterium isolated from sea tidal flat.</title>
        <authorList>
            <person name="Yoo Y."/>
            <person name="Lee D.W."/>
            <person name="Kim B.S."/>
            <person name="Kim J.-J."/>
        </authorList>
    </citation>
    <scope>NUCLEOTIDE SEQUENCE [LARGE SCALE GENOMIC DNA]</scope>
    <source>
        <strain evidence="2 3">YJ-S3-2</strain>
    </source>
</reference>
<dbReference type="PANTHER" id="PTHR33525:SF6">
    <property type="entry name" value="HDOD DOMAIN-CONTAINING PROTEIN"/>
    <property type="match status" value="1"/>
</dbReference>
<dbReference type="PROSITE" id="PS51833">
    <property type="entry name" value="HDOD"/>
    <property type="match status" value="1"/>
</dbReference>
<keyword evidence="3" id="KW-1185">Reference proteome</keyword>
<evidence type="ECO:0000313" key="3">
    <source>
        <dbReference type="Proteomes" id="UP000313645"/>
    </source>
</evidence>
<dbReference type="InterPro" id="IPR052340">
    <property type="entry name" value="RNase_Y/CdgJ"/>
</dbReference>
<proteinExistence type="predicted"/>
<evidence type="ECO:0000313" key="2">
    <source>
        <dbReference type="EMBL" id="TBW50753.1"/>
    </source>
</evidence>
<protein>
    <submittedName>
        <fullName evidence="2">HDOD domain-containing protein</fullName>
    </submittedName>
</protein>
<feature type="domain" description="HDOD" evidence="1">
    <location>
        <begin position="88"/>
        <end position="280"/>
    </location>
</feature>
<evidence type="ECO:0000259" key="1">
    <source>
        <dbReference type="PROSITE" id="PS51833"/>
    </source>
</evidence>